<dbReference type="Gene3D" id="3.40.630.30">
    <property type="match status" value="1"/>
</dbReference>
<dbReference type="InterPro" id="IPR016181">
    <property type="entry name" value="Acyl_CoA_acyltransferase"/>
</dbReference>
<gene>
    <name evidence="2" type="ORF">S12H4_01865</name>
</gene>
<reference evidence="2" key="1">
    <citation type="journal article" date="2014" name="Front. Microbiol.">
        <title>High frequency of phylogenetically diverse reductive dehalogenase-homologous genes in deep subseafloor sedimentary metagenomes.</title>
        <authorList>
            <person name="Kawai M."/>
            <person name="Futagami T."/>
            <person name="Toyoda A."/>
            <person name="Takaki Y."/>
            <person name="Nishi S."/>
            <person name="Hori S."/>
            <person name="Arai W."/>
            <person name="Tsubouchi T."/>
            <person name="Morono Y."/>
            <person name="Uchiyama I."/>
            <person name="Ito T."/>
            <person name="Fujiyama A."/>
            <person name="Inagaki F."/>
            <person name="Takami H."/>
        </authorList>
    </citation>
    <scope>NUCLEOTIDE SEQUENCE</scope>
    <source>
        <strain evidence="2">Expedition CK06-06</strain>
    </source>
</reference>
<proteinExistence type="predicted"/>
<dbReference type="GO" id="GO:0016747">
    <property type="term" value="F:acyltransferase activity, transferring groups other than amino-acyl groups"/>
    <property type="evidence" value="ECO:0007669"/>
    <property type="project" value="InterPro"/>
</dbReference>
<organism evidence="2">
    <name type="scientific">marine sediment metagenome</name>
    <dbReference type="NCBI Taxonomy" id="412755"/>
    <lineage>
        <taxon>unclassified sequences</taxon>
        <taxon>metagenomes</taxon>
        <taxon>ecological metagenomes</taxon>
    </lineage>
</organism>
<sequence length="287" mass="33678">MIICDIEKQGFDFANFPIASINAERKEYLERFSANPDCHFWITKEGNDVCALLIGELKFGKLEIFRFFNRSQAKQKHSLISIIDFLVEQRNIFGIAVFQNLKAYFSILEEIGFKYDSDIFMELDISSWQTRTTGLPFLEFEPLNRRHFSIVHSLKKQSYTNDFYQRLVPEEQVDAYCRDAIGWMFKSEGNNFTFVGKQNSEYIGVVSWNEGEEPELRDIMVFPEKQDRGYGTALLQKAVCSLKKKGSPKLKLGIFESNIPVRRFYERVGFVEIERLEMMYWRRGNCS</sequence>
<dbReference type="AlphaFoldDB" id="X1S8F2"/>
<dbReference type="SUPFAM" id="SSF55729">
    <property type="entry name" value="Acyl-CoA N-acyltransferases (Nat)"/>
    <property type="match status" value="1"/>
</dbReference>
<comment type="caution">
    <text evidence="2">The sequence shown here is derived from an EMBL/GenBank/DDBJ whole genome shotgun (WGS) entry which is preliminary data.</text>
</comment>
<dbReference type="CDD" id="cd04301">
    <property type="entry name" value="NAT_SF"/>
    <property type="match status" value="1"/>
</dbReference>
<feature type="domain" description="N-acetyltransferase" evidence="1">
    <location>
        <begin position="138"/>
        <end position="287"/>
    </location>
</feature>
<evidence type="ECO:0000259" key="1">
    <source>
        <dbReference type="PROSITE" id="PS51186"/>
    </source>
</evidence>
<name>X1S8F2_9ZZZZ</name>
<dbReference type="InterPro" id="IPR000182">
    <property type="entry name" value="GNAT_dom"/>
</dbReference>
<accession>X1S8F2</accession>
<protein>
    <recommendedName>
        <fullName evidence="1">N-acetyltransferase domain-containing protein</fullName>
    </recommendedName>
</protein>
<dbReference type="PROSITE" id="PS51186">
    <property type="entry name" value="GNAT"/>
    <property type="match status" value="1"/>
</dbReference>
<dbReference type="EMBL" id="BARW01000404">
    <property type="protein sequence ID" value="GAI64034.1"/>
    <property type="molecule type" value="Genomic_DNA"/>
</dbReference>
<dbReference type="Pfam" id="PF00583">
    <property type="entry name" value="Acetyltransf_1"/>
    <property type="match status" value="1"/>
</dbReference>
<evidence type="ECO:0000313" key="2">
    <source>
        <dbReference type="EMBL" id="GAI64034.1"/>
    </source>
</evidence>